<evidence type="ECO:0000313" key="6">
    <source>
        <dbReference type="Proteomes" id="UP000823046"/>
    </source>
</evidence>
<dbReference type="GO" id="GO:0016874">
    <property type="term" value="F:ligase activity"/>
    <property type="evidence" value="ECO:0007669"/>
    <property type="project" value="UniProtKB-KW"/>
</dbReference>
<reference evidence="5 6" key="1">
    <citation type="journal article" date="2020" name="bioRxiv">
        <title>Metabolic contributions of an alphaproteobacterial endosymbiont in the apicomplexan Cardiosporidium cionae.</title>
        <authorList>
            <person name="Hunter E.S."/>
            <person name="Paight C.J."/>
            <person name="Lane C.E."/>
        </authorList>
    </citation>
    <scope>NUCLEOTIDE SEQUENCE [LARGE SCALE GENOMIC DNA]</scope>
    <source>
        <strain evidence="5">ESH_2018</strain>
    </source>
</reference>
<feature type="chain" id="PRO_5046809973" description="histidine--tRNA ligase" evidence="3">
    <location>
        <begin position="30"/>
        <end position="309"/>
    </location>
</feature>
<dbReference type="InterPro" id="IPR041715">
    <property type="entry name" value="HisRS-like_core"/>
</dbReference>
<organism evidence="5 6">
    <name type="scientific">Cardiosporidium cionae</name>
    <dbReference type="NCBI Taxonomy" id="476202"/>
    <lineage>
        <taxon>Eukaryota</taxon>
        <taxon>Sar</taxon>
        <taxon>Alveolata</taxon>
        <taxon>Apicomplexa</taxon>
        <taxon>Aconoidasida</taxon>
        <taxon>Nephromycida</taxon>
        <taxon>Cardiosporidium</taxon>
    </lineage>
</organism>
<dbReference type="InterPro" id="IPR004516">
    <property type="entry name" value="HisRS/HisZ"/>
</dbReference>
<evidence type="ECO:0000313" key="5">
    <source>
        <dbReference type="EMBL" id="KAF8819812.1"/>
    </source>
</evidence>
<sequence length="309" mass="35403">MIRDKKNLAEILRLWQALFLMYLASQMRSHPSELFLCCSNASIYLRGCHYSQAPISQNHFFLMKHSMCRSPSVAAIATAFATLEHPFLWLPSIGTYPKGQAVSWCKPGKHHVVSNPLGKLPTVLNAWTNLPYTHCCGNHKRENLCLFSARKRDTSILNIRASSCRTLPDVGFSHCFSRRGYASSATMIFSSINENSSSFTDPPTTFLPTRGTRDFYPEDMRRRNWLFSEWKNVSEIFGFEPYDAPLVENLSLFEKRSPSLKEQLYTFEDKSGRLLALRAEMTPSLIRLLKRKGASLSLPLKWYSIPQCW</sequence>
<dbReference type="Pfam" id="PF13393">
    <property type="entry name" value="tRNA-synt_His"/>
    <property type="match status" value="1"/>
</dbReference>
<comment type="caution">
    <text evidence="5">The sequence shown here is derived from an EMBL/GenBank/DDBJ whole genome shotgun (WGS) entry which is preliminary data.</text>
</comment>
<comment type="catalytic activity">
    <reaction evidence="2">
        <text>tRNA(His) + L-histidine + ATP = L-histidyl-tRNA(His) + AMP + diphosphate + H(+)</text>
        <dbReference type="Rhea" id="RHEA:17313"/>
        <dbReference type="Rhea" id="RHEA-COMP:9665"/>
        <dbReference type="Rhea" id="RHEA-COMP:9689"/>
        <dbReference type="ChEBI" id="CHEBI:15378"/>
        <dbReference type="ChEBI" id="CHEBI:30616"/>
        <dbReference type="ChEBI" id="CHEBI:33019"/>
        <dbReference type="ChEBI" id="CHEBI:57595"/>
        <dbReference type="ChEBI" id="CHEBI:78442"/>
        <dbReference type="ChEBI" id="CHEBI:78527"/>
        <dbReference type="ChEBI" id="CHEBI:456215"/>
        <dbReference type="EC" id="6.1.1.21"/>
    </reaction>
</comment>
<dbReference type="Proteomes" id="UP000823046">
    <property type="component" value="Unassembled WGS sequence"/>
</dbReference>
<dbReference type="InterPro" id="IPR045864">
    <property type="entry name" value="aa-tRNA-synth_II/BPL/LPL"/>
</dbReference>
<feature type="non-terminal residue" evidence="5">
    <location>
        <position position="309"/>
    </location>
</feature>
<keyword evidence="6" id="KW-1185">Reference proteome</keyword>
<dbReference type="PANTHER" id="PTHR43707">
    <property type="entry name" value="HISTIDYL-TRNA SYNTHETASE"/>
    <property type="match status" value="1"/>
</dbReference>
<dbReference type="EC" id="6.1.1.21" evidence="1"/>
<accession>A0ABQ7J737</accession>
<protein>
    <recommendedName>
        <fullName evidence="1">histidine--tRNA ligase</fullName>
        <ecNumber evidence="1">6.1.1.21</ecNumber>
    </recommendedName>
</protein>
<evidence type="ECO:0000256" key="3">
    <source>
        <dbReference type="SAM" id="SignalP"/>
    </source>
</evidence>
<dbReference type="SUPFAM" id="SSF55681">
    <property type="entry name" value="Class II aaRS and biotin synthetases"/>
    <property type="match status" value="1"/>
</dbReference>
<evidence type="ECO:0000256" key="1">
    <source>
        <dbReference type="ARBA" id="ARBA00012815"/>
    </source>
</evidence>
<gene>
    <name evidence="5" type="ORF">IE077_003964</name>
</gene>
<name>A0ABQ7J737_9APIC</name>
<feature type="signal peptide" evidence="3">
    <location>
        <begin position="1"/>
        <end position="29"/>
    </location>
</feature>
<evidence type="ECO:0000259" key="4">
    <source>
        <dbReference type="Pfam" id="PF13393"/>
    </source>
</evidence>
<keyword evidence="5" id="KW-0436">Ligase</keyword>
<dbReference type="EMBL" id="JADAQX010000592">
    <property type="protein sequence ID" value="KAF8819812.1"/>
    <property type="molecule type" value="Genomic_DNA"/>
</dbReference>
<evidence type="ECO:0000256" key="2">
    <source>
        <dbReference type="ARBA" id="ARBA00047639"/>
    </source>
</evidence>
<feature type="domain" description="Class II Histidinyl-tRNA synthetase (HisRS)-like catalytic core" evidence="4">
    <location>
        <begin position="211"/>
        <end position="303"/>
    </location>
</feature>
<keyword evidence="3" id="KW-0732">Signal</keyword>
<dbReference type="PANTHER" id="PTHR43707:SF1">
    <property type="entry name" value="HISTIDINE--TRNA LIGASE, MITOCHONDRIAL-RELATED"/>
    <property type="match status" value="1"/>
</dbReference>
<dbReference type="Gene3D" id="3.30.930.10">
    <property type="entry name" value="Bira Bifunctional Protein, Domain 2"/>
    <property type="match status" value="1"/>
</dbReference>
<proteinExistence type="predicted"/>